<gene>
    <name evidence="9" type="ORF">SAMN02983006_01335</name>
</gene>
<keyword evidence="10" id="KW-1185">Reference proteome</keyword>
<dbReference type="PROSITE" id="PS00595">
    <property type="entry name" value="AA_TRANSFER_CLASS_5"/>
    <property type="match status" value="1"/>
</dbReference>
<keyword evidence="4" id="KW-0663">Pyridoxal phosphate</keyword>
<dbReference type="InterPro" id="IPR015424">
    <property type="entry name" value="PyrdxlP-dep_Trfase"/>
</dbReference>
<dbReference type="EMBL" id="FOTI01000015">
    <property type="protein sequence ID" value="SFL50422.1"/>
    <property type="molecule type" value="Genomic_DNA"/>
</dbReference>
<evidence type="ECO:0000256" key="6">
    <source>
        <dbReference type="ARBA" id="ARBA00023014"/>
    </source>
</evidence>
<dbReference type="Pfam" id="PF00266">
    <property type="entry name" value="Aminotran_5"/>
    <property type="match status" value="1"/>
</dbReference>
<dbReference type="InterPro" id="IPR020578">
    <property type="entry name" value="Aminotrans_V_PyrdxlP_BS"/>
</dbReference>
<comment type="cofactor">
    <cofactor evidence="1 7">
        <name>pyridoxal 5'-phosphate</name>
        <dbReference type="ChEBI" id="CHEBI:597326"/>
    </cofactor>
</comment>
<dbReference type="Gene3D" id="3.40.640.10">
    <property type="entry name" value="Type I PLP-dependent aspartate aminotransferase-like (Major domain)"/>
    <property type="match status" value="1"/>
</dbReference>
<sequence>MKKEIYLDNSATTKPTESVIKAVTDALKKYYGNPSSLHSYGIQAEKIINNSRCLLADYLNINPVELIFTSGGTESNNLAIQGITKAYQQRGKHLITSPIEHASVNNVFLNLAQAGWDIDFVKVNKKGQLDLDHLNNLIRDDTVLVSLMQVNNELGTVNNLAKIANIIKNKNPLTLFHSDGVQGFAKIYTDLANIPIDLYSISGHKFHAPKGIGALYLKSGIELQPIFKGGGQENKWRSGTENVPAIAGLGAALKELPHLNSENKLAIQLTELKNYLIKELTKIDSVIINSPQQSAPHIINFSVPGIRGETMVHALAAQGVYLATGSACSSKSKGSRILKACGLDSKLSESALRVSLAADLKQADLDYFISSLKEQIDFLKLF</sequence>
<dbReference type="RefSeq" id="WP_089861262.1">
    <property type="nucleotide sequence ID" value="NZ_FOTI01000015.1"/>
</dbReference>
<dbReference type="InterPro" id="IPR015421">
    <property type="entry name" value="PyrdxlP-dep_Trfase_major"/>
</dbReference>
<evidence type="ECO:0000313" key="10">
    <source>
        <dbReference type="Proteomes" id="UP000199006"/>
    </source>
</evidence>
<dbReference type="GO" id="GO:0046872">
    <property type="term" value="F:metal ion binding"/>
    <property type="evidence" value="ECO:0007669"/>
    <property type="project" value="UniProtKB-KW"/>
</dbReference>
<evidence type="ECO:0000256" key="1">
    <source>
        <dbReference type="ARBA" id="ARBA00001933"/>
    </source>
</evidence>
<evidence type="ECO:0000256" key="3">
    <source>
        <dbReference type="ARBA" id="ARBA00022723"/>
    </source>
</evidence>
<dbReference type="Gene3D" id="3.90.1150.10">
    <property type="entry name" value="Aspartate Aminotransferase, domain 1"/>
    <property type="match status" value="1"/>
</dbReference>
<keyword evidence="5" id="KW-0408">Iron</keyword>
<evidence type="ECO:0000256" key="2">
    <source>
        <dbReference type="ARBA" id="ARBA00006490"/>
    </source>
</evidence>
<evidence type="ECO:0000313" key="9">
    <source>
        <dbReference type="EMBL" id="SFL50422.1"/>
    </source>
</evidence>
<dbReference type="PIRSF" id="PIRSF005572">
    <property type="entry name" value="NifS"/>
    <property type="match status" value="1"/>
</dbReference>
<reference evidence="9 10" key="1">
    <citation type="submission" date="2016-10" db="EMBL/GenBank/DDBJ databases">
        <authorList>
            <person name="de Groot N.N."/>
        </authorList>
    </citation>
    <scope>NUCLEOTIDE SEQUENCE [LARGE SCALE GENOMIC DNA]</scope>
    <source>
        <strain evidence="9 10">ATCC 51327</strain>
    </source>
</reference>
<dbReference type="GO" id="GO:0003824">
    <property type="term" value="F:catalytic activity"/>
    <property type="evidence" value="ECO:0007669"/>
    <property type="project" value="UniProtKB-ARBA"/>
</dbReference>
<dbReference type="Proteomes" id="UP000199006">
    <property type="component" value="Unassembled WGS sequence"/>
</dbReference>
<protein>
    <submittedName>
        <fullName evidence="9">Cysteine desulfurase</fullName>
    </submittedName>
</protein>
<accession>A0A1I4I7R2</accession>
<proteinExistence type="inferred from homology"/>
<dbReference type="OrthoDB" id="9808002at2"/>
<evidence type="ECO:0000256" key="5">
    <source>
        <dbReference type="ARBA" id="ARBA00023004"/>
    </source>
</evidence>
<dbReference type="Gene3D" id="1.10.260.50">
    <property type="match status" value="1"/>
</dbReference>
<keyword evidence="3" id="KW-0479">Metal-binding</keyword>
<dbReference type="InterPro" id="IPR000192">
    <property type="entry name" value="Aminotrans_V_dom"/>
</dbReference>
<evidence type="ECO:0000256" key="7">
    <source>
        <dbReference type="RuleBase" id="RU004504"/>
    </source>
</evidence>
<name>A0A1I4I7R2_9FIRM</name>
<dbReference type="STRING" id="29563.SAMN02983006_01335"/>
<dbReference type="PANTHER" id="PTHR11601">
    <property type="entry name" value="CYSTEINE DESULFURYLASE FAMILY MEMBER"/>
    <property type="match status" value="1"/>
</dbReference>
<evidence type="ECO:0000259" key="8">
    <source>
        <dbReference type="Pfam" id="PF00266"/>
    </source>
</evidence>
<dbReference type="InterPro" id="IPR016454">
    <property type="entry name" value="Cysteine_dSase"/>
</dbReference>
<comment type="similarity">
    <text evidence="2">Belongs to the class-V pyridoxal-phosphate-dependent aminotransferase family. NifS/IscS subfamily.</text>
</comment>
<evidence type="ECO:0000256" key="4">
    <source>
        <dbReference type="ARBA" id="ARBA00022898"/>
    </source>
</evidence>
<keyword evidence="6" id="KW-0411">Iron-sulfur</keyword>
<feature type="domain" description="Aminotransferase class V" evidence="8">
    <location>
        <begin position="5"/>
        <end position="368"/>
    </location>
</feature>
<dbReference type="GO" id="GO:0051536">
    <property type="term" value="F:iron-sulfur cluster binding"/>
    <property type="evidence" value="ECO:0007669"/>
    <property type="project" value="UniProtKB-KW"/>
</dbReference>
<dbReference type="PANTHER" id="PTHR11601:SF50">
    <property type="entry name" value="CYSTEINE DESULFURASE ISCS 2-RELATED"/>
    <property type="match status" value="1"/>
</dbReference>
<dbReference type="InterPro" id="IPR015422">
    <property type="entry name" value="PyrdxlP-dep_Trfase_small"/>
</dbReference>
<dbReference type="SUPFAM" id="SSF53383">
    <property type="entry name" value="PLP-dependent transferases"/>
    <property type="match status" value="1"/>
</dbReference>
<dbReference type="AlphaFoldDB" id="A0A1I4I7R2"/>
<organism evidence="9 10">
    <name type="scientific">Halanaerobium salsuginis</name>
    <dbReference type="NCBI Taxonomy" id="29563"/>
    <lineage>
        <taxon>Bacteria</taxon>
        <taxon>Bacillati</taxon>
        <taxon>Bacillota</taxon>
        <taxon>Clostridia</taxon>
        <taxon>Halanaerobiales</taxon>
        <taxon>Halanaerobiaceae</taxon>
        <taxon>Halanaerobium</taxon>
    </lineage>
</organism>